<dbReference type="InterPro" id="IPR036108">
    <property type="entry name" value="4pyrrol_syn_uPrphyn_synt_sf"/>
</dbReference>
<dbReference type="RefSeq" id="WP_121047328.1">
    <property type="nucleotide sequence ID" value="NZ_AP018711.1"/>
</dbReference>
<dbReference type="Proteomes" id="UP000275727">
    <property type="component" value="Chromosome"/>
</dbReference>
<reference evidence="2 4" key="1">
    <citation type="submission" date="2018-06" db="EMBL/GenBank/DDBJ databases">
        <title>Complete Genome Sequence of the Microcystin-Degrading Bacterium Sphingosinicella microcystinivorans Strain B-9.</title>
        <authorList>
            <person name="Jin H."/>
            <person name="Nishizawa T."/>
            <person name="Guo Y."/>
            <person name="Nishizawa A."/>
            <person name="Park H."/>
            <person name="Kato H."/>
            <person name="Tsuji K."/>
            <person name="Harada K."/>
        </authorList>
    </citation>
    <scope>NUCLEOTIDE SEQUENCE [LARGE SCALE GENOMIC DNA]</scope>
    <source>
        <strain evidence="2 4">B9</strain>
    </source>
</reference>
<evidence type="ECO:0000259" key="1">
    <source>
        <dbReference type="Pfam" id="PF02602"/>
    </source>
</evidence>
<feature type="domain" description="Tetrapyrrole biosynthesis uroporphyrinogen III synthase" evidence="1">
    <location>
        <begin position="15"/>
        <end position="215"/>
    </location>
</feature>
<dbReference type="SUPFAM" id="SSF69618">
    <property type="entry name" value="HemD-like"/>
    <property type="match status" value="1"/>
</dbReference>
<name>A0AAD1G0H0_SPHMI</name>
<protein>
    <submittedName>
        <fullName evidence="3">Uroporphyrinogen-III synthase</fullName>
    </submittedName>
</protein>
<organism evidence="2 4">
    <name type="scientific">Sphingosinicella microcystinivorans</name>
    <dbReference type="NCBI Taxonomy" id="335406"/>
    <lineage>
        <taxon>Bacteria</taxon>
        <taxon>Pseudomonadati</taxon>
        <taxon>Pseudomonadota</taxon>
        <taxon>Alphaproteobacteria</taxon>
        <taxon>Sphingomonadales</taxon>
        <taxon>Sphingosinicellaceae</taxon>
        <taxon>Sphingosinicella</taxon>
    </lineage>
</organism>
<evidence type="ECO:0000313" key="2">
    <source>
        <dbReference type="EMBL" id="BBE33733.1"/>
    </source>
</evidence>
<dbReference type="CDD" id="cd06578">
    <property type="entry name" value="HemD"/>
    <property type="match status" value="1"/>
</dbReference>
<accession>A0AAD1G0H0</accession>
<evidence type="ECO:0000313" key="3">
    <source>
        <dbReference type="EMBL" id="RKS90818.1"/>
    </source>
</evidence>
<dbReference type="GO" id="GO:0033014">
    <property type="term" value="P:tetrapyrrole biosynthetic process"/>
    <property type="evidence" value="ECO:0007669"/>
    <property type="project" value="InterPro"/>
</dbReference>
<dbReference type="EMBL" id="RBWX01000007">
    <property type="protein sequence ID" value="RKS90818.1"/>
    <property type="molecule type" value="Genomic_DNA"/>
</dbReference>
<proteinExistence type="predicted"/>
<dbReference type="GO" id="GO:0004852">
    <property type="term" value="F:uroporphyrinogen-III synthase activity"/>
    <property type="evidence" value="ECO:0007669"/>
    <property type="project" value="InterPro"/>
</dbReference>
<dbReference type="Gene3D" id="3.40.50.10090">
    <property type="match status" value="1"/>
</dbReference>
<dbReference type="KEGG" id="smic:SmB9_13910"/>
<reference evidence="3 5" key="2">
    <citation type="submission" date="2018-10" db="EMBL/GenBank/DDBJ databases">
        <title>Genomic Encyclopedia of Type Strains, Phase IV (KMG-IV): sequencing the most valuable type-strain genomes for metagenomic binning, comparative biology and taxonomic classification.</title>
        <authorList>
            <person name="Goeker M."/>
        </authorList>
    </citation>
    <scope>NUCLEOTIDE SEQUENCE [LARGE SCALE GENOMIC DNA]</scope>
    <source>
        <strain evidence="3 5">DSM 19791</strain>
    </source>
</reference>
<dbReference type="InterPro" id="IPR003754">
    <property type="entry name" value="4pyrrol_synth_uPrphyn_synth"/>
</dbReference>
<dbReference type="Pfam" id="PF02602">
    <property type="entry name" value="HEM4"/>
    <property type="match status" value="1"/>
</dbReference>
<evidence type="ECO:0000313" key="4">
    <source>
        <dbReference type="Proteomes" id="UP000275727"/>
    </source>
</evidence>
<sequence>MTRVLITRPQPGAADTAERLRALGHEPVVAPLFEVKAKEWSPPAAMPEAVMLTSAAAAREGGPAMAPYLGLPCFCVGARTAAAAQDAGFTDIRTPEVRDGGELLAAIAEEGVGDILHLSGIEIASYPPPAGLRVERRVVYGAHFNRWSDAERKAAQAAEVALVYSPLGGEALGAALGAHRKDVRLSAISRNAADASGSGWAARAVAAAPDEDALFAAAGLLCEKQKRKAPLTRTR</sequence>
<dbReference type="AlphaFoldDB" id="A0AAD1G0H0"/>
<dbReference type="Proteomes" id="UP000276029">
    <property type="component" value="Unassembled WGS sequence"/>
</dbReference>
<gene>
    <name evidence="3" type="ORF">DFR51_0360</name>
    <name evidence="2" type="ORF">SmB9_13910</name>
</gene>
<evidence type="ECO:0000313" key="5">
    <source>
        <dbReference type="Proteomes" id="UP000276029"/>
    </source>
</evidence>
<dbReference type="EMBL" id="AP018711">
    <property type="protein sequence ID" value="BBE33733.1"/>
    <property type="molecule type" value="Genomic_DNA"/>
</dbReference>
<keyword evidence="5" id="KW-1185">Reference proteome</keyword>